<name>A0A9J5YIL5_SOLCO</name>
<accession>A0A9J5YIL5</accession>
<dbReference type="OrthoDB" id="1328429at2759"/>
<sequence>MVNLEDIRKDSPLYAHMQAYLEGQKQKKIFASIAKEDTDDIRSYEKLQKKEMIFLLENSDLQRKDEP</sequence>
<proteinExistence type="predicted"/>
<dbReference type="EMBL" id="JACXVP010000006">
    <property type="protein sequence ID" value="KAG5598830.1"/>
    <property type="molecule type" value="Genomic_DNA"/>
</dbReference>
<comment type="caution">
    <text evidence="1">The sequence shown here is derived from an EMBL/GenBank/DDBJ whole genome shotgun (WGS) entry which is preliminary data.</text>
</comment>
<protein>
    <submittedName>
        <fullName evidence="1">Uncharacterized protein</fullName>
    </submittedName>
</protein>
<keyword evidence="2" id="KW-1185">Reference proteome</keyword>
<organism evidence="1 2">
    <name type="scientific">Solanum commersonii</name>
    <name type="common">Commerson's wild potato</name>
    <name type="synonym">Commerson's nightshade</name>
    <dbReference type="NCBI Taxonomy" id="4109"/>
    <lineage>
        <taxon>Eukaryota</taxon>
        <taxon>Viridiplantae</taxon>
        <taxon>Streptophyta</taxon>
        <taxon>Embryophyta</taxon>
        <taxon>Tracheophyta</taxon>
        <taxon>Spermatophyta</taxon>
        <taxon>Magnoliopsida</taxon>
        <taxon>eudicotyledons</taxon>
        <taxon>Gunneridae</taxon>
        <taxon>Pentapetalae</taxon>
        <taxon>asterids</taxon>
        <taxon>lamiids</taxon>
        <taxon>Solanales</taxon>
        <taxon>Solanaceae</taxon>
        <taxon>Solanoideae</taxon>
        <taxon>Solaneae</taxon>
        <taxon>Solanum</taxon>
    </lineage>
</organism>
<gene>
    <name evidence="1" type="ORF">H5410_030200</name>
</gene>
<evidence type="ECO:0000313" key="2">
    <source>
        <dbReference type="Proteomes" id="UP000824120"/>
    </source>
</evidence>
<dbReference type="Proteomes" id="UP000824120">
    <property type="component" value="Chromosome 6"/>
</dbReference>
<reference evidence="1 2" key="1">
    <citation type="submission" date="2020-09" db="EMBL/GenBank/DDBJ databases">
        <title>De no assembly of potato wild relative species, Solanum commersonii.</title>
        <authorList>
            <person name="Cho K."/>
        </authorList>
    </citation>
    <scope>NUCLEOTIDE SEQUENCE [LARGE SCALE GENOMIC DNA]</scope>
    <source>
        <strain evidence="1">LZ3.2</strain>
        <tissue evidence="1">Leaf</tissue>
    </source>
</reference>
<dbReference type="AlphaFoldDB" id="A0A9J5YIL5"/>
<evidence type="ECO:0000313" key="1">
    <source>
        <dbReference type="EMBL" id="KAG5598830.1"/>
    </source>
</evidence>